<evidence type="ECO:0000313" key="5">
    <source>
        <dbReference type="EMBL" id="SBV95034.1"/>
    </source>
</evidence>
<dbReference type="InterPro" id="IPR001173">
    <property type="entry name" value="Glyco_trans_2-like"/>
</dbReference>
<accession>A0A212J6L2</accession>
<dbReference type="PANTHER" id="PTHR43179">
    <property type="entry name" value="RHAMNOSYLTRANSFERASE WBBL"/>
    <property type="match status" value="1"/>
</dbReference>
<protein>
    <recommendedName>
        <fullName evidence="4">Glycosyltransferase 2-like domain-containing protein</fullName>
    </recommendedName>
</protein>
<comment type="similarity">
    <text evidence="1">Belongs to the glycosyltransferase 2 family.</text>
</comment>
<gene>
    <name evidence="5" type="ORF">KL86DYS2_10836</name>
</gene>
<organism evidence="5">
    <name type="scientific">uncultured Dysgonomonas sp</name>
    <dbReference type="NCBI Taxonomy" id="206096"/>
    <lineage>
        <taxon>Bacteria</taxon>
        <taxon>Pseudomonadati</taxon>
        <taxon>Bacteroidota</taxon>
        <taxon>Bacteroidia</taxon>
        <taxon>Bacteroidales</taxon>
        <taxon>Dysgonomonadaceae</taxon>
        <taxon>Dysgonomonas</taxon>
        <taxon>environmental samples</taxon>
    </lineage>
</organism>
<dbReference type="AlphaFoldDB" id="A0A212J6L2"/>
<dbReference type="CDD" id="cd04186">
    <property type="entry name" value="GT_2_like_c"/>
    <property type="match status" value="1"/>
</dbReference>
<sequence length="296" mass="33903">MNDIYISIITVNYNGMNDTCHMIDSLMQHLSKVSYEIIIVDNASLKDEITEIQAKYKNIHCIKSDLNLGFAGGNNLGIMQAKGKYVLLLNNDTYINDDSLLSLAEFLDSNTTVGAVSPKIKFAESNIIQFAGYTDLSQVRLRNSLIGFGETDLGQYDTPAKSPFLHGAAMMLRRDIIKKVGLMPEIYFLYYEELDWCEQIKKNGFELWYNPQAVVFHKESRSVGQNSPLRCYYMTRNRLLYAWRNRRGLIRLIAILYQFLIANPKGIFTYIFNGRFDLVGASIRGMISFTNMRKTL</sequence>
<proteinExistence type="inferred from homology"/>
<dbReference type="InterPro" id="IPR029044">
    <property type="entry name" value="Nucleotide-diphossugar_trans"/>
</dbReference>
<evidence type="ECO:0000256" key="2">
    <source>
        <dbReference type="ARBA" id="ARBA00022676"/>
    </source>
</evidence>
<evidence type="ECO:0000256" key="1">
    <source>
        <dbReference type="ARBA" id="ARBA00006739"/>
    </source>
</evidence>
<name>A0A212J6L2_9BACT</name>
<reference evidence="5" key="1">
    <citation type="submission" date="2016-04" db="EMBL/GenBank/DDBJ databases">
        <authorList>
            <person name="Evans L.H."/>
            <person name="Alamgir A."/>
            <person name="Owens N."/>
            <person name="Weber N.D."/>
            <person name="Virtaneva K."/>
            <person name="Barbian K."/>
            <person name="Babar A."/>
            <person name="Rosenke K."/>
        </authorList>
    </citation>
    <scope>NUCLEOTIDE SEQUENCE</scope>
    <source>
        <strain evidence="5">86-2</strain>
    </source>
</reference>
<keyword evidence="3" id="KW-0808">Transferase</keyword>
<dbReference type="Gene3D" id="3.90.550.10">
    <property type="entry name" value="Spore Coat Polysaccharide Biosynthesis Protein SpsA, Chain A"/>
    <property type="match status" value="1"/>
</dbReference>
<dbReference type="EMBL" id="FLUL01000001">
    <property type="protein sequence ID" value="SBV95034.1"/>
    <property type="molecule type" value="Genomic_DNA"/>
</dbReference>
<dbReference type="PANTHER" id="PTHR43179:SF12">
    <property type="entry name" value="GALACTOFURANOSYLTRANSFERASE GLFT2"/>
    <property type="match status" value="1"/>
</dbReference>
<evidence type="ECO:0000259" key="4">
    <source>
        <dbReference type="Pfam" id="PF00535"/>
    </source>
</evidence>
<dbReference type="SUPFAM" id="SSF53448">
    <property type="entry name" value="Nucleotide-diphospho-sugar transferases"/>
    <property type="match status" value="1"/>
</dbReference>
<dbReference type="Pfam" id="PF00535">
    <property type="entry name" value="Glycos_transf_2"/>
    <property type="match status" value="1"/>
</dbReference>
<dbReference type="RefSeq" id="WP_296947456.1">
    <property type="nucleotide sequence ID" value="NZ_LT599021.1"/>
</dbReference>
<dbReference type="GO" id="GO:0016757">
    <property type="term" value="F:glycosyltransferase activity"/>
    <property type="evidence" value="ECO:0007669"/>
    <property type="project" value="UniProtKB-KW"/>
</dbReference>
<keyword evidence="2" id="KW-0328">Glycosyltransferase</keyword>
<evidence type="ECO:0000256" key="3">
    <source>
        <dbReference type="ARBA" id="ARBA00022679"/>
    </source>
</evidence>
<feature type="domain" description="Glycosyltransferase 2-like" evidence="4">
    <location>
        <begin position="7"/>
        <end position="180"/>
    </location>
</feature>